<dbReference type="Proteomes" id="UP001159363">
    <property type="component" value="Chromosome 8"/>
</dbReference>
<dbReference type="EMBL" id="JARBHB010000009">
    <property type="protein sequence ID" value="KAJ8876048.1"/>
    <property type="molecule type" value="Genomic_DNA"/>
</dbReference>
<feature type="region of interest" description="Disordered" evidence="1">
    <location>
        <begin position="128"/>
        <end position="150"/>
    </location>
</feature>
<reference evidence="3 4" key="1">
    <citation type="submission" date="2023-02" db="EMBL/GenBank/DDBJ databases">
        <title>LHISI_Scaffold_Assembly.</title>
        <authorList>
            <person name="Stuart O.P."/>
            <person name="Cleave R."/>
            <person name="Magrath M.J.L."/>
            <person name="Mikheyev A.S."/>
        </authorList>
    </citation>
    <scope>NUCLEOTIDE SEQUENCE [LARGE SCALE GENOMIC DNA]</scope>
    <source>
        <strain evidence="3">Daus_M_001</strain>
        <tissue evidence="3">Leg muscle</tissue>
    </source>
</reference>
<dbReference type="Pfam" id="PF25273">
    <property type="entry name" value="DUF7869"/>
    <property type="match status" value="1"/>
</dbReference>
<name>A0ABQ9GVK2_9NEOP</name>
<dbReference type="InterPro" id="IPR057191">
    <property type="entry name" value="DUF7869"/>
</dbReference>
<proteinExistence type="predicted"/>
<keyword evidence="4" id="KW-1185">Reference proteome</keyword>
<gene>
    <name evidence="3" type="ORF">PR048_023956</name>
</gene>
<feature type="compositionally biased region" description="Acidic residues" evidence="1">
    <location>
        <begin position="419"/>
        <end position="431"/>
    </location>
</feature>
<evidence type="ECO:0000313" key="3">
    <source>
        <dbReference type="EMBL" id="KAJ8876048.1"/>
    </source>
</evidence>
<feature type="region of interest" description="Disordered" evidence="1">
    <location>
        <begin position="405"/>
        <end position="439"/>
    </location>
</feature>
<dbReference type="PANTHER" id="PTHR10773:SF19">
    <property type="match status" value="1"/>
</dbReference>
<evidence type="ECO:0000256" key="1">
    <source>
        <dbReference type="SAM" id="MobiDB-lite"/>
    </source>
</evidence>
<evidence type="ECO:0000313" key="4">
    <source>
        <dbReference type="Proteomes" id="UP001159363"/>
    </source>
</evidence>
<feature type="compositionally biased region" description="Basic and acidic residues" evidence="1">
    <location>
        <begin position="128"/>
        <end position="141"/>
    </location>
</feature>
<evidence type="ECO:0000259" key="2">
    <source>
        <dbReference type="Pfam" id="PF25273"/>
    </source>
</evidence>
<organism evidence="3 4">
    <name type="scientific">Dryococelus australis</name>
    <dbReference type="NCBI Taxonomy" id="614101"/>
    <lineage>
        <taxon>Eukaryota</taxon>
        <taxon>Metazoa</taxon>
        <taxon>Ecdysozoa</taxon>
        <taxon>Arthropoda</taxon>
        <taxon>Hexapoda</taxon>
        <taxon>Insecta</taxon>
        <taxon>Pterygota</taxon>
        <taxon>Neoptera</taxon>
        <taxon>Polyneoptera</taxon>
        <taxon>Phasmatodea</taxon>
        <taxon>Verophasmatodea</taxon>
        <taxon>Anareolatae</taxon>
        <taxon>Phasmatidae</taxon>
        <taxon>Eurycanthinae</taxon>
        <taxon>Dryococelus</taxon>
    </lineage>
</organism>
<sequence>MIQTLMETTCHQTKNPMPVEVLLQGPLQNSASASTQEKNVLDPETFTIHSRGRKCVREGAKRKREVAKRLRNSGKSYIVTRGIIKPARQSWPFNHNCQYKCNEFISEQERQTLLTEYFALGSRRVATKKSENGISPRDKRGQSTPRNKIPEHQIQFVKKHIESITKIVFEEQNETPVKEWAYRHIFNTQFSLGFNSPSSDTCSKCDKFDHLLRSCGPDTEEKMEIERGEKKQKKTNTERASTRTDTIAIVFDLQKTLPTPRLSTNNVCYLRQLWTYNCGIHNLVTGKARMFMRDESTAKRGSQEVGSCLVNCINSLDDEIKHVIAYADCCAGQNSNVNIVKFWTYIVEGTNIETVHHKFLEPGHTFNECDQDFGLTEKRKRNEMHVYVPDNWVDVVRREPHIQEITAEEEADGNGGEAESADEVVLSDESSDILPCDNE</sequence>
<protein>
    <recommendedName>
        <fullName evidence="2">DUF7869 domain-containing protein</fullName>
    </recommendedName>
</protein>
<comment type="caution">
    <text evidence="3">The sequence shown here is derived from an EMBL/GenBank/DDBJ whole genome shotgun (WGS) entry which is preliminary data.</text>
</comment>
<feature type="domain" description="DUF7869" evidence="2">
    <location>
        <begin position="287"/>
        <end position="379"/>
    </location>
</feature>
<dbReference type="PANTHER" id="PTHR10773">
    <property type="entry name" value="DNA-DIRECTED RNA POLYMERASES I, II, AND III SUBUNIT RPABC2"/>
    <property type="match status" value="1"/>
</dbReference>
<accession>A0ABQ9GVK2</accession>